<dbReference type="PROSITE" id="PS51000">
    <property type="entry name" value="HTH_DEOR_2"/>
    <property type="match status" value="1"/>
</dbReference>
<dbReference type="GO" id="GO:0003677">
    <property type="term" value="F:DNA binding"/>
    <property type="evidence" value="ECO:0007669"/>
    <property type="project" value="UniProtKB-KW"/>
</dbReference>
<dbReference type="InterPro" id="IPR037171">
    <property type="entry name" value="NagB/RpiA_transferase-like"/>
</dbReference>
<keyword evidence="1" id="KW-0805">Transcription regulation</keyword>
<feature type="domain" description="HTH deoR-type" evidence="4">
    <location>
        <begin position="5"/>
        <end position="60"/>
    </location>
</feature>
<dbReference type="Proteomes" id="UP000017973">
    <property type="component" value="Unassembled WGS sequence"/>
</dbReference>
<proteinExistence type="predicted"/>
<reference evidence="5 6" key="1">
    <citation type="journal article" date="2014" name="Genome Announc.">
        <title>Draft Genome Sequence of Brevibacillus panacihumi Strain W25, a Halotolerant Hydrocarbon-Degrading Bacterium.</title>
        <authorList>
            <person name="Wang X."/>
            <person name="Jin D."/>
            <person name="Zhou L."/>
            <person name="Wu L."/>
            <person name="An W."/>
            <person name="Chen Y."/>
            <person name="Zhao L."/>
        </authorList>
    </citation>
    <scope>NUCLEOTIDE SEQUENCE [LARGE SCALE GENOMIC DNA]</scope>
    <source>
        <strain evidence="5 6">W25</strain>
    </source>
</reference>
<dbReference type="Pfam" id="PF08220">
    <property type="entry name" value="HTH_DeoR"/>
    <property type="match status" value="1"/>
</dbReference>
<evidence type="ECO:0000256" key="3">
    <source>
        <dbReference type="ARBA" id="ARBA00023163"/>
    </source>
</evidence>
<dbReference type="InterPro" id="IPR014036">
    <property type="entry name" value="DeoR-like_C"/>
</dbReference>
<dbReference type="SUPFAM" id="SSF100950">
    <property type="entry name" value="NagB/RpiA/CoA transferase-like"/>
    <property type="match status" value="1"/>
</dbReference>
<name>V6MBK7_9BACL</name>
<keyword evidence="3" id="KW-0804">Transcription</keyword>
<dbReference type="PRINTS" id="PR00037">
    <property type="entry name" value="HTHLACR"/>
</dbReference>
<dbReference type="HOGENOM" id="CLU_060699_1_2_9"/>
<dbReference type="Gene3D" id="1.10.10.10">
    <property type="entry name" value="Winged helix-like DNA-binding domain superfamily/Winged helix DNA-binding domain"/>
    <property type="match status" value="1"/>
</dbReference>
<dbReference type="SMART" id="SM01134">
    <property type="entry name" value="DeoRC"/>
    <property type="match status" value="1"/>
</dbReference>
<dbReference type="PATRIC" id="fig|1408254.3.peg.208"/>
<dbReference type="GO" id="GO:0003700">
    <property type="term" value="F:DNA-binding transcription factor activity"/>
    <property type="evidence" value="ECO:0007669"/>
    <property type="project" value="InterPro"/>
</dbReference>
<dbReference type="InterPro" id="IPR018356">
    <property type="entry name" value="Tscrpt_reg_HTH_DeoR_CS"/>
</dbReference>
<comment type="caution">
    <text evidence="5">The sequence shown here is derived from an EMBL/GenBank/DDBJ whole genome shotgun (WGS) entry which is preliminary data.</text>
</comment>
<dbReference type="InterPro" id="IPR050313">
    <property type="entry name" value="Carb_Metab_HTH_regulators"/>
</dbReference>
<dbReference type="InterPro" id="IPR036390">
    <property type="entry name" value="WH_DNA-bd_sf"/>
</dbReference>
<dbReference type="Pfam" id="PF00455">
    <property type="entry name" value="DeoRC"/>
    <property type="match status" value="1"/>
</dbReference>
<dbReference type="STRING" id="1408254.T458_01010"/>
<accession>V6MBK7</accession>
<dbReference type="AlphaFoldDB" id="V6MBK7"/>
<evidence type="ECO:0000256" key="1">
    <source>
        <dbReference type="ARBA" id="ARBA00023015"/>
    </source>
</evidence>
<dbReference type="PROSITE" id="PS00894">
    <property type="entry name" value="HTH_DEOR_1"/>
    <property type="match status" value="1"/>
</dbReference>
<evidence type="ECO:0000313" key="6">
    <source>
        <dbReference type="Proteomes" id="UP000017973"/>
    </source>
</evidence>
<dbReference type="InterPro" id="IPR001034">
    <property type="entry name" value="DeoR_HTH"/>
</dbReference>
<dbReference type="eggNOG" id="COG1349">
    <property type="taxonomic scope" value="Bacteria"/>
</dbReference>
<dbReference type="SMART" id="SM00420">
    <property type="entry name" value="HTH_DEOR"/>
    <property type="match status" value="1"/>
</dbReference>
<dbReference type="SUPFAM" id="SSF46785">
    <property type="entry name" value="Winged helix' DNA-binding domain"/>
    <property type="match status" value="1"/>
</dbReference>
<keyword evidence="6" id="KW-1185">Reference proteome</keyword>
<gene>
    <name evidence="5" type="ORF">T458_01010</name>
</gene>
<dbReference type="EMBL" id="AYJU01000001">
    <property type="protein sequence ID" value="EST55929.1"/>
    <property type="molecule type" value="Genomic_DNA"/>
</dbReference>
<sequence>MTMLVAERHEMIVRLVNERGSIRVSELSEICNVTEETIRRDLDRLEEAGRLIRSHGGAVSVSDPQPEIPYLEREVTRMEEKKRIAKQAVAYIEPHDRIILDASTTAWYMAAIVPDIPLTVLTNSIKVAMELSTKEKVEVISTGGTLAPRSLSFLGPSAERSLDQYHVDKVFLSCKGIHLERGISESNEMQALVKKKMINISDKVFLLADTSKIGVQAFTYFAALSQIDEIITDDEVDALTIRQLEEKAIKVTVAP</sequence>
<evidence type="ECO:0000259" key="4">
    <source>
        <dbReference type="PROSITE" id="PS51000"/>
    </source>
</evidence>
<dbReference type="PANTHER" id="PTHR30363">
    <property type="entry name" value="HTH-TYPE TRANSCRIPTIONAL REGULATOR SRLR-RELATED"/>
    <property type="match status" value="1"/>
</dbReference>
<dbReference type="Gene3D" id="3.40.50.1360">
    <property type="match status" value="1"/>
</dbReference>
<dbReference type="InterPro" id="IPR036388">
    <property type="entry name" value="WH-like_DNA-bd_sf"/>
</dbReference>
<evidence type="ECO:0000313" key="5">
    <source>
        <dbReference type="EMBL" id="EST55929.1"/>
    </source>
</evidence>
<dbReference type="PANTHER" id="PTHR30363:SF44">
    <property type="entry name" value="AGA OPERON TRANSCRIPTIONAL REPRESSOR-RELATED"/>
    <property type="match status" value="1"/>
</dbReference>
<keyword evidence="2" id="KW-0238">DNA-binding</keyword>
<protein>
    <submittedName>
        <fullName evidence="5">DeoR family transcriptional regulator</fullName>
    </submittedName>
</protein>
<evidence type="ECO:0000256" key="2">
    <source>
        <dbReference type="ARBA" id="ARBA00023125"/>
    </source>
</evidence>
<organism evidence="5 6">
    <name type="scientific">Brevibacillus panacihumi W25</name>
    <dbReference type="NCBI Taxonomy" id="1408254"/>
    <lineage>
        <taxon>Bacteria</taxon>
        <taxon>Bacillati</taxon>
        <taxon>Bacillota</taxon>
        <taxon>Bacilli</taxon>
        <taxon>Bacillales</taxon>
        <taxon>Paenibacillaceae</taxon>
        <taxon>Brevibacillus</taxon>
    </lineage>
</organism>